<feature type="transmembrane region" description="Helical" evidence="6">
    <location>
        <begin position="191"/>
        <end position="211"/>
    </location>
</feature>
<keyword evidence="4 6" id="KW-0472">Membrane</keyword>
<evidence type="ECO:0000256" key="6">
    <source>
        <dbReference type="SAM" id="Phobius"/>
    </source>
</evidence>
<evidence type="ECO:0000313" key="9">
    <source>
        <dbReference type="Proteomes" id="UP001215280"/>
    </source>
</evidence>
<evidence type="ECO:0000256" key="4">
    <source>
        <dbReference type="ARBA" id="ARBA00023136"/>
    </source>
</evidence>
<dbReference type="Pfam" id="PF00892">
    <property type="entry name" value="EamA"/>
    <property type="match status" value="1"/>
</dbReference>
<dbReference type="SUPFAM" id="SSF103481">
    <property type="entry name" value="Multidrug resistance efflux transporter EmrE"/>
    <property type="match status" value="1"/>
</dbReference>
<dbReference type="InterPro" id="IPR037185">
    <property type="entry name" value="EmrE-like"/>
</dbReference>
<feature type="transmembrane region" description="Helical" evidence="6">
    <location>
        <begin position="338"/>
        <end position="359"/>
    </location>
</feature>
<keyword evidence="3 6" id="KW-1133">Transmembrane helix</keyword>
<evidence type="ECO:0000259" key="7">
    <source>
        <dbReference type="Pfam" id="PF00892"/>
    </source>
</evidence>
<evidence type="ECO:0000256" key="3">
    <source>
        <dbReference type="ARBA" id="ARBA00022989"/>
    </source>
</evidence>
<protein>
    <submittedName>
        <fullName evidence="8">Vacuolar membrane protein</fullName>
    </submittedName>
</protein>
<dbReference type="GO" id="GO:0000329">
    <property type="term" value="C:fungal-type vacuole membrane"/>
    <property type="evidence" value="ECO:0007669"/>
    <property type="project" value="TreeGrafter"/>
</dbReference>
<dbReference type="PANTHER" id="PTHR23051:SF0">
    <property type="entry name" value="SOLUTE CARRIER FAMILY 35 MEMBER F5"/>
    <property type="match status" value="1"/>
</dbReference>
<feature type="transmembrane region" description="Helical" evidence="6">
    <location>
        <begin position="166"/>
        <end position="185"/>
    </location>
</feature>
<dbReference type="Proteomes" id="UP001215280">
    <property type="component" value="Unassembled WGS sequence"/>
</dbReference>
<comment type="caution">
    <text evidence="8">The sequence shown here is derived from an EMBL/GenBank/DDBJ whole genome shotgun (WGS) entry which is preliminary data.</text>
</comment>
<feature type="transmembrane region" description="Helical" evidence="6">
    <location>
        <begin position="85"/>
        <end position="103"/>
    </location>
</feature>
<feature type="transmembrane region" description="Helical" evidence="6">
    <location>
        <begin position="218"/>
        <end position="236"/>
    </location>
</feature>
<feature type="transmembrane region" description="Helical" evidence="6">
    <location>
        <begin position="392"/>
        <end position="410"/>
    </location>
</feature>
<evidence type="ECO:0000313" key="8">
    <source>
        <dbReference type="EMBL" id="KAJ7783910.1"/>
    </source>
</evidence>
<gene>
    <name evidence="8" type="ORF">DFH07DRAFT_789614</name>
</gene>
<evidence type="ECO:0000256" key="5">
    <source>
        <dbReference type="SAM" id="MobiDB-lite"/>
    </source>
</evidence>
<sequence>MRPAEGPDSVGDTLEMDTLGSTVAPRRSVSRAHSRSPGRTGANKSRIKATRDYAVGIGLLLVVVVLWTSSNFVTQGMYQGGFEKPFLVTYLNTSAFALYLVPFKVRRWWRQRQGLEQGEVRRGRAQYQPLAADPEEVIPEADPPPILFPTSEDALPPLTIRETARLAFVFCFLWFIANWTVNAALDYTSVASATILSSMSGFFTLGIGRVFRVEKLTLAKIGAVTTSFAGVLLVSLSDSVAPKQPAGAASRPLHPTPSLDATELAPRAALGDILALISALFYALYVILLKVRIRDEARVDMQLFFGFVGAFNVLMCWPIGVFLHLIGTEPFELPQRKAVAALLINMGITLSSDYLYVLAMLKTTPLVVTVGLSLTIPLAVLGDFVLGRFTRGQVIFGALLVLLSFVVVGLDNEKVKVPDGVPSDDASDEQRLSLELGAAE</sequence>
<organism evidence="8 9">
    <name type="scientific">Mycena maculata</name>
    <dbReference type="NCBI Taxonomy" id="230809"/>
    <lineage>
        <taxon>Eukaryota</taxon>
        <taxon>Fungi</taxon>
        <taxon>Dikarya</taxon>
        <taxon>Basidiomycota</taxon>
        <taxon>Agaricomycotina</taxon>
        <taxon>Agaricomycetes</taxon>
        <taxon>Agaricomycetidae</taxon>
        <taxon>Agaricales</taxon>
        <taxon>Marasmiineae</taxon>
        <taxon>Mycenaceae</taxon>
        <taxon>Mycena</taxon>
    </lineage>
</organism>
<keyword evidence="2 6" id="KW-0812">Transmembrane</keyword>
<keyword evidence="9" id="KW-1185">Reference proteome</keyword>
<evidence type="ECO:0000256" key="2">
    <source>
        <dbReference type="ARBA" id="ARBA00022692"/>
    </source>
</evidence>
<feature type="transmembrane region" description="Helical" evidence="6">
    <location>
        <begin position="303"/>
        <end position="326"/>
    </location>
</feature>
<dbReference type="AlphaFoldDB" id="A0AAD7KEH4"/>
<feature type="transmembrane region" description="Helical" evidence="6">
    <location>
        <begin position="366"/>
        <end position="386"/>
    </location>
</feature>
<dbReference type="PANTHER" id="PTHR23051">
    <property type="entry name" value="SOLUTE CARRIER FAMILY 35, MEMBER F5"/>
    <property type="match status" value="1"/>
</dbReference>
<name>A0AAD7KEH4_9AGAR</name>
<feature type="transmembrane region" description="Helical" evidence="6">
    <location>
        <begin position="273"/>
        <end position="291"/>
    </location>
</feature>
<reference evidence="8" key="1">
    <citation type="submission" date="2023-03" db="EMBL/GenBank/DDBJ databases">
        <title>Massive genome expansion in bonnet fungi (Mycena s.s.) driven by repeated elements and novel gene families across ecological guilds.</title>
        <authorList>
            <consortium name="Lawrence Berkeley National Laboratory"/>
            <person name="Harder C.B."/>
            <person name="Miyauchi S."/>
            <person name="Viragh M."/>
            <person name="Kuo A."/>
            <person name="Thoen E."/>
            <person name="Andreopoulos B."/>
            <person name="Lu D."/>
            <person name="Skrede I."/>
            <person name="Drula E."/>
            <person name="Henrissat B."/>
            <person name="Morin E."/>
            <person name="Kohler A."/>
            <person name="Barry K."/>
            <person name="LaButti K."/>
            <person name="Morin E."/>
            <person name="Salamov A."/>
            <person name="Lipzen A."/>
            <person name="Mereny Z."/>
            <person name="Hegedus B."/>
            <person name="Baldrian P."/>
            <person name="Stursova M."/>
            <person name="Weitz H."/>
            <person name="Taylor A."/>
            <person name="Grigoriev I.V."/>
            <person name="Nagy L.G."/>
            <person name="Martin F."/>
            <person name="Kauserud H."/>
        </authorList>
    </citation>
    <scope>NUCLEOTIDE SEQUENCE</scope>
    <source>
        <strain evidence="8">CBHHK188m</strain>
    </source>
</reference>
<evidence type="ECO:0000256" key="1">
    <source>
        <dbReference type="ARBA" id="ARBA00004141"/>
    </source>
</evidence>
<dbReference type="InterPro" id="IPR000620">
    <property type="entry name" value="EamA_dom"/>
</dbReference>
<comment type="subcellular location">
    <subcellularLocation>
        <location evidence="1">Membrane</location>
        <topology evidence="1">Multi-pass membrane protein</topology>
    </subcellularLocation>
</comment>
<feature type="region of interest" description="Disordered" evidence="5">
    <location>
        <begin position="23"/>
        <end position="45"/>
    </location>
</feature>
<proteinExistence type="predicted"/>
<accession>A0AAD7KEH4</accession>
<feature type="transmembrane region" description="Helical" evidence="6">
    <location>
        <begin position="53"/>
        <end position="73"/>
    </location>
</feature>
<dbReference type="EMBL" id="JARJLG010000002">
    <property type="protein sequence ID" value="KAJ7783910.1"/>
    <property type="molecule type" value="Genomic_DNA"/>
</dbReference>
<feature type="domain" description="EamA" evidence="7">
    <location>
        <begin position="159"/>
        <end position="235"/>
    </location>
</feature>